<dbReference type="InterPro" id="IPR057713">
    <property type="entry name" value="DUF7953"/>
</dbReference>
<feature type="domain" description="DUF7953" evidence="2">
    <location>
        <begin position="31"/>
        <end position="144"/>
    </location>
</feature>
<dbReference type="AlphaFoldDB" id="A0A2P2J5P0"/>
<accession>A0A2P2J5P0</accession>
<sequence length="226" mass="25615">MSIWSLSNSRVSATFLISWIILSCIPGFVLSAVVTLDSIKIYKTHELFGTKPTVYFHCQGGNKTELPDVGKVNFTYSFKGEESWQPLTEFTSKKCKRCGFYEKDTFKSDDVFDEWEFCPSGFKGSDEKYRRIKEKEFDATFLCPQCASLVAGEGSNSTLGTHNGRKGMHLALVILIGALVSTIFVLMTVVIYKYWQKKKREQDQARFLKLFEDGDDIEDELGLGTV</sequence>
<protein>
    <recommendedName>
        <fullName evidence="2">DUF7953 domain-containing protein</fullName>
    </recommendedName>
</protein>
<keyword evidence="1" id="KW-0812">Transmembrane</keyword>
<proteinExistence type="predicted"/>
<name>A0A2P2J5P0_RHIMU</name>
<dbReference type="Pfam" id="PF25829">
    <property type="entry name" value="DUF7953"/>
    <property type="match status" value="1"/>
</dbReference>
<dbReference type="EMBL" id="GGEC01008323">
    <property type="protein sequence ID" value="MBW88806.1"/>
    <property type="molecule type" value="Transcribed_RNA"/>
</dbReference>
<reference evidence="3" key="1">
    <citation type="submission" date="2018-02" db="EMBL/GenBank/DDBJ databases">
        <title>Rhizophora mucronata_Transcriptome.</title>
        <authorList>
            <person name="Meera S.P."/>
            <person name="Sreeshan A."/>
            <person name="Augustine A."/>
        </authorList>
    </citation>
    <scope>NUCLEOTIDE SEQUENCE</scope>
    <source>
        <tissue evidence="3">Leaf</tissue>
    </source>
</reference>
<evidence type="ECO:0000256" key="1">
    <source>
        <dbReference type="SAM" id="Phobius"/>
    </source>
</evidence>
<evidence type="ECO:0000259" key="2">
    <source>
        <dbReference type="Pfam" id="PF25829"/>
    </source>
</evidence>
<organism evidence="3">
    <name type="scientific">Rhizophora mucronata</name>
    <name type="common">Asiatic mangrove</name>
    <dbReference type="NCBI Taxonomy" id="61149"/>
    <lineage>
        <taxon>Eukaryota</taxon>
        <taxon>Viridiplantae</taxon>
        <taxon>Streptophyta</taxon>
        <taxon>Embryophyta</taxon>
        <taxon>Tracheophyta</taxon>
        <taxon>Spermatophyta</taxon>
        <taxon>Magnoliopsida</taxon>
        <taxon>eudicotyledons</taxon>
        <taxon>Gunneridae</taxon>
        <taxon>Pentapetalae</taxon>
        <taxon>rosids</taxon>
        <taxon>fabids</taxon>
        <taxon>Malpighiales</taxon>
        <taxon>Rhizophoraceae</taxon>
        <taxon>Rhizophora</taxon>
    </lineage>
</organism>
<feature type="transmembrane region" description="Helical" evidence="1">
    <location>
        <begin position="170"/>
        <end position="192"/>
    </location>
</feature>
<dbReference type="PANTHER" id="PTHR33780:SF3">
    <property type="entry name" value="EXPRESSED PROTEIN"/>
    <property type="match status" value="1"/>
</dbReference>
<keyword evidence="1" id="KW-0472">Membrane</keyword>
<dbReference type="PANTHER" id="PTHR33780">
    <property type="entry name" value="EXPRESSED PROTEIN"/>
    <property type="match status" value="1"/>
</dbReference>
<evidence type="ECO:0000313" key="3">
    <source>
        <dbReference type="EMBL" id="MBW88806.1"/>
    </source>
</evidence>
<keyword evidence="1" id="KW-1133">Transmembrane helix</keyword>